<feature type="domain" description="Tubulin--tyrosine ligase-like protein 12 SET-like" evidence="1">
    <location>
        <begin position="385"/>
        <end position="487"/>
    </location>
</feature>
<feature type="non-terminal residue" evidence="2">
    <location>
        <position position="603"/>
    </location>
</feature>
<dbReference type="Proteomes" id="UP001152484">
    <property type="component" value="Unassembled WGS sequence"/>
</dbReference>
<dbReference type="OrthoDB" id="202825at2759"/>
<gene>
    <name evidence="2" type="ORF">CEURO_LOCUS14260</name>
</gene>
<dbReference type="Pfam" id="PF25556">
    <property type="entry name" value="SET_TTL"/>
    <property type="match status" value="2"/>
</dbReference>
<proteinExistence type="predicted"/>
<reference evidence="2" key="1">
    <citation type="submission" date="2022-07" db="EMBL/GenBank/DDBJ databases">
        <authorList>
            <person name="Macas J."/>
            <person name="Novak P."/>
            <person name="Neumann P."/>
        </authorList>
    </citation>
    <scope>NUCLEOTIDE SEQUENCE</scope>
</reference>
<protein>
    <recommendedName>
        <fullName evidence="1">Tubulin--tyrosine ligase-like protein 12 SET-like domain-containing protein</fullName>
    </recommendedName>
</protein>
<dbReference type="InterPro" id="IPR027749">
    <property type="entry name" value="TTLL12"/>
</dbReference>
<name>A0A9P0ZFU6_CUSEU</name>
<sequence length="603" mass="68540">MLSYDDFIKVHGVLLASSGIPLKLYPLLFRKLAEQTFDGGQHFQIEPMEDGTQRRLLFTSDYLAKESDLFLVDHAWTFRLADAYKQLQEVPGLAERMAALMCLDADLSHTVEVGDTGGAEDDPKLSAEEIVAREVIKVTEGGDASRWLELDDLGIDDHMLSSLDLPHKFPNLLATSLCGNNLKNVENLVKEITQLNNLRALWLNNNPILENDDGRLEDAILQGCLRLEIFNSRFTPHYGEWALGYCGEIYNKDSPECVYHGDHPLLSIDSLDLSDRSISNLLNKAFSPAEMPSLSHLNIRGNPLDHNTASDLLKLLKQFSCLRSLEVDIPGPLGENAFRIFEELPYLAVLNGVSTSRIYESGKSVLGSMLRPRIPEWKAGEPIPDRITDAMWLYLMTYRLADEEKIDETSVMYVMDELGSSLRHSDEPNFRVSPFLYMPRGELESAMSYSIFWPIDDIQKNNECTRDFLLGIGEDKQRLARLTAWFHTPRNYFVKEYERCREWLQSITFTSPLQASPLTSSLYCTNGIALRVYTDIPHVDEFLSRPEFVITSDAKDAHIIWTSMQVDEEVKKAAGLNDQQYINQFPFEACLVMKHHLAETVQK</sequence>
<evidence type="ECO:0000313" key="3">
    <source>
        <dbReference type="Proteomes" id="UP001152484"/>
    </source>
</evidence>
<evidence type="ECO:0000313" key="2">
    <source>
        <dbReference type="EMBL" id="CAH9098466.1"/>
    </source>
</evidence>
<dbReference type="PANTHER" id="PTHR46088">
    <property type="entry name" value="TUBULIN--TYROSINE LIGASE-LIKE PROTEIN 12"/>
    <property type="match status" value="1"/>
</dbReference>
<organism evidence="2 3">
    <name type="scientific">Cuscuta europaea</name>
    <name type="common">European dodder</name>
    <dbReference type="NCBI Taxonomy" id="41803"/>
    <lineage>
        <taxon>Eukaryota</taxon>
        <taxon>Viridiplantae</taxon>
        <taxon>Streptophyta</taxon>
        <taxon>Embryophyta</taxon>
        <taxon>Tracheophyta</taxon>
        <taxon>Spermatophyta</taxon>
        <taxon>Magnoliopsida</taxon>
        <taxon>eudicotyledons</taxon>
        <taxon>Gunneridae</taxon>
        <taxon>Pentapetalae</taxon>
        <taxon>asterids</taxon>
        <taxon>lamiids</taxon>
        <taxon>Solanales</taxon>
        <taxon>Convolvulaceae</taxon>
        <taxon>Cuscuteae</taxon>
        <taxon>Cuscuta</taxon>
        <taxon>Cuscuta subgen. Cuscuta</taxon>
    </lineage>
</organism>
<dbReference type="GO" id="GO:0005737">
    <property type="term" value="C:cytoplasm"/>
    <property type="evidence" value="ECO:0007669"/>
    <property type="project" value="TreeGrafter"/>
</dbReference>
<dbReference type="PANTHER" id="PTHR46088:SF1">
    <property type="entry name" value="TUBULIN--TYROSINE LIGASE-LIKE PROTEIN 12"/>
    <property type="match status" value="1"/>
</dbReference>
<accession>A0A9P0ZFU6</accession>
<evidence type="ECO:0000259" key="1">
    <source>
        <dbReference type="Pfam" id="PF25556"/>
    </source>
</evidence>
<dbReference type="EMBL" id="CAMAPE010000036">
    <property type="protein sequence ID" value="CAH9098466.1"/>
    <property type="molecule type" value="Genomic_DNA"/>
</dbReference>
<dbReference type="SUPFAM" id="SSF52047">
    <property type="entry name" value="RNI-like"/>
    <property type="match status" value="1"/>
</dbReference>
<dbReference type="InterPro" id="IPR032675">
    <property type="entry name" value="LRR_dom_sf"/>
</dbReference>
<dbReference type="AlphaFoldDB" id="A0A9P0ZFU6"/>
<dbReference type="InterPro" id="IPR057954">
    <property type="entry name" value="SET_TTL12"/>
</dbReference>
<dbReference type="Gene3D" id="3.80.10.10">
    <property type="entry name" value="Ribonuclease Inhibitor"/>
    <property type="match status" value="2"/>
</dbReference>
<feature type="domain" description="Tubulin--tyrosine ligase-like protein 12 SET-like" evidence="1">
    <location>
        <begin position="65"/>
        <end position="105"/>
    </location>
</feature>
<comment type="caution">
    <text evidence="2">The sequence shown here is derived from an EMBL/GenBank/DDBJ whole genome shotgun (WGS) entry which is preliminary data.</text>
</comment>
<keyword evidence="3" id="KW-1185">Reference proteome</keyword>